<evidence type="ECO:0000256" key="1">
    <source>
        <dbReference type="ARBA" id="ARBA00009369"/>
    </source>
</evidence>
<reference evidence="9 10" key="1">
    <citation type="journal article" date="2020" name="G3 (Bethesda)">
        <title>CeMbio - The Caenorhabditis elegans Microbiome Resource.</title>
        <authorList>
            <person name="Dirksen P."/>
            <person name="Assie A."/>
            <person name="Zimmermann J."/>
            <person name="Zhang F."/>
            <person name="Tietje A.M."/>
            <person name="Marsh S.A."/>
            <person name="Felix M.A."/>
            <person name="Shapira M."/>
            <person name="Kaleta C."/>
            <person name="Schulenburg H."/>
            <person name="Samuel B."/>
        </authorList>
    </citation>
    <scope>NUCLEOTIDE SEQUENCE [LARGE SCALE GENOMIC DNA]</scope>
    <source>
        <strain evidence="9 10">BIGb0172</strain>
    </source>
</reference>
<dbReference type="GO" id="GO:0008360">
    <property type="term" value="P:regulation of cell shape"/>
    <property type="evidence" value="ECO:0007669"/>
    <property type="project" value="UniProtKB-KW"/>
</dbReference>
<keyword evidence="3 5" id="KW-0133">Cell shape</keyword>
<keyword evidence="6" id="KW-0175">Coiled coil</keyword>
<dbReference type="Proteomes" id="UP000515240">
    <property type="component" value="Chromosome"/>
</dbReference>
<comment type="function">
    <text evidence="5">Involved in formation and maintenance of cell shape.</text>
</comment>
<evidence type="ECO:0000313" key="10">
    <source>
        <dbReference type="Proteomes" id="UP000515240"/>
    </source>
</evidence>
<dbReference type="InterPro" id="IPR042175">
    <property type="entry name" value="Cell/Rod_MreC_2"/>
</dbReference>
<evidence type="ECO:0000256" key="2">
    <source>
        <dbReference type="ARBA" id="ARBA00013855"/>
    </source>
</evidence>
<keyword evidence="10" id="KW-1185">Reference proteome</keyword>
<dbReference type="PIRSF" id="PIRSF038471">
    <property type="entry name" value="MreC"/>
    <property type="match status" value="1"/>
</dbReference>
<evidence type="ECO:0000313" key="9">
    <source>
        <dbReference type="EMBL" id="QMV71501.1"/>
    </source>
</evidence>
<dbReference type="GO" id="GO:0005886">
    <property type="term" value="C:plasma membrane"/>
    <property type="evidence" value="ECO:0007669"/>
    <property type="project" value="TreeGrafter"/>
</dbReference>
<dbReference type="PANTHER" id="PTHR34138:SF1">
    <property type="entry name" value="CELL SHAPE-DETERMINING PROTEIN MREC"/>
    <property type="match status" value="1"/>
</dbReference>
<name>A0A7G5EBX6_9BURK</name>
<organism evidence="9 10">
    <name type="scientific">Comamonas piscis</name>
    <dbReference type="NCBI Taxonomy" id="1562974"/>
    <lineage>
        <taxon>Bacteria</taxon>
        <taxon>Pseudomonadati</taxon>
        <taxon>Pseudomonadota</taxon>
        <taxon>Betaproteobacteria</taxon>
        <taxon>Burkholderiales</taxon>
        <taxon>Comamonadaceae</taxon>
        <taxon>Comamonas</taxon>
    </lineage>
</organism>
<feature type="coiled-coil region" evidence="6">
    <location>
        <begin position="99"/>
        <end position="126"/>
    </location>
</feature>
<sequence length="313" mass="34010">MPRNVFSGGMPTFRPQGPSANVRLALCVALAVFLMVADVRFKLTEPLRKAVATVLFPMQWVMLQPVLLAQGGAKYFEDLHTAQAAAVTAEKSAIALTHRANLVETLDHENERLRQLLNLVPRLKTEGRAAQVVYETADAFNRRVVIDKGEVAGIARGSPVMDELGVLGQVTRVFPMSAEVTLLTDREQAIPVLNPRTGARAVAYGDPTNAYGGGMELRFMPSNADIQEGDLLTTSGVDGVYAPGLPVARIIKIERRADSPFARVYCEPLAQMFGTQFVMVINPLPEDALPPRPPQETKTQEGPASTPRKGKRG</sequence>
<evidence type="ECO:0000256" key="7">
    <source>
        <dbReference type="SAM" id="MobiDB-lite"/>
    </source>
</evidence>
<dbReference type="Gene3D" id="2.40.10.340">
    <property type="entry name" value="Rod shape-determining protein MreC, domain 1"/>
    <property type="match status" value="1"/>
</dbReference>
<evidence type="ECO:0000256" key="6">
    <source>
        <dbReference type="SAM" id="Coils"/>
    </source>
</evidence>
<dbReference type="RefSeq" id="WP_182325939.1">
    <property type="nucleotide sequence ID" value="NZ_CP058554.1"/>
</dbReference>
<accession>A0A7G5EBX6</accession>
<gene>
    <name evidence="9" type="primary">mreC</name>
    <name evidence="9" type="ORF">HS961_00875</name>
</gene>
<proteinExistence type="inferred from homology"/>
<dbReference type="AlphaFoldDB" id="A0A7G5EBX6"/>
<dbReference type="Pfam" id="PF04085">
    <property type="entry name" value="MreC"/>
    <property type="match status" value="1"/>
</dbReference>
<evidence type="ECO:0000256" key="4">
    <source>
        <dbReference type="ARBA" id="ARBA00032089"/>
    </source>
</evidence>
<feature type="domain" description="Rod shape-determining protein MreC beta-barrel core" evidence="8">
    <location>
        <begin position="132"/>
        <end position="281"/>
    </location>
</feature>
<dbReference type="EMBL" id="CP058554">
    <property type="protein sequence ID" value="QMV71501.1"/>
    <property type="molecule type" value="Genomic_DNA"/>
</dbReference>
<dbReference type="InterPro" id="IPR055342">
    <property type="entry name" value="MreC_beta-barrel_core"/>
</dbReference>
<evidence type="ECO:0000259" key="8">
    <source>
        <dbReference type="Pfam" id="PF04085"/>
    </source>
</evidence>
<dbReference type="InterPro" id="IPR042177">
    <property type="entry name" value="Cell/Rod_1"/>
</dbReference>
<dbReference type="KEGG" id="cpis:HS961_00875"/>
<dbReference type="InterPro" id="IPR007221">
    <property type="entry name" value="MreC"/>
</dbReference>
<feature type="region of interest" description="Disordered" evidence="7">
    <location>
        <begin position="284"/>
        <end position="313"/>
    </location>
</feature>
<evidence type="ECO:0000256" key="3">
    <source>
        <dbReference type="ARBA" id="ARBA00022960"/>
    </source>
</evidence>
<evidence type="ECO:0000256" key="5">
    <source>
        <dbReference type="PIRNR" id="PIRNR038471"/>
    </source>
</evidence>
<protein>
    <recommendedName>
        <fullName evidence="2 5">Cell shape-determining protein MreC</fullName>
    </recommendedName>
    <alternativeName>
        <fullName evidence="4 5">Cell shape protein MreC</fullName>
    </alternativeName>
</protein>
<dbReference type="Gene3D" id="2.40.10.350">
    <property type="entry name" value="Rod shape-determining protein MreC, domain 2"/>
    <property type="match status" value="1"/>
</dbReference>
<dbReference type="NCBIfam" id="TIGR00219">
    <property type="entry name" value="mreC"/>
    <property type="match status" value="1"/>
</dbReference>
<comment type="similarity">
    <text evidence="1 5">Belongs to the MreC family.</text>
</comment>
<dbReference type="PANTHER" id="PTHR34138">
    <property type="entry name" value="CELL SHAPE-DETERMINING PROTEIN MREC"/>
    <property type="match status" value="1"/>
</dbReference>